<comment type="caution">
    <text evidence="2">The sequence shown here is derived from an EMBL/GenBank/DDBJ whole genome shotgun (WGS) entry which is preliminary data.</text>
</comment>
<gene>
    <name evidence="2" type="ORF">PoB_005213000</name>
</gene>
<reference evidence="2 3" key="1">
    <citation type="journal article" date="2021" name="Elife">
        <title>Chloroplast acquisition without the gene transfer in kleptoplastic sea slugs, Plakobranchus ocellatus.</title>
        <authorList>
            <person name="Maeda T."/>
            <person name="Takahashi S."/>
            <person name="Yoshida T."/>
            <person name="Shimamura S."/>
            <person name="Takaki Y."/>
            <person name="Nagai Y."/>
            <person name="Toyoda A."/>
            <person name="Suzuki Y."/>
            <person name="Arimoto A."/>
            <person name="Ishii H."/>
            <person name="Satoh N."/>
            <person name="Nishiyama T."/>
            <person name="Hasebe M."/>
            <person name="Maruyama T."/>
            <person name="Minagawa J."/>
            <person name="Obokata J."/>
            <person name="Shigenobu S."/>
        </authorList>
    </citation>
    <scope>NUCLEOTIDE SEQUENCE [LARGE SCALE GENOMIC DNA]</scope>
</reference>
<feature type="compositionally biased region" description="Basic and acidic residues" evidence="1">
    <location>
        <begin position="16"/>
        <end position="32"/>
    </location>
</feature>
<keyword evidence="3" id="KW-1185">Reference proteome</keyword>
<evidence type="ECO:0000256" key="1">
    <source>
        <dbReference type="SAM" id="MobiDB-lite"/>
    </source>
</evidence>
<evidence type="ECO:0000313" key="2">
    <source>
        <dbReference type="EMBL" id="GFO25625.1"/>
    </source>
</evidence>
<dbReference type="EMBL" id="BLXT01005763">
    <property type="protein sequence ID" value="GFO25625.1"/>
    <property type="molecule type" value="Genomic_DNA"/>
</dbReference>
<feature type="region of interest" description="Disordered" evidence="1">
    <location>
        <begin position="1"/>
        <end position="35"/>
    </location>
</feature>
<sequence length="97" mass="11126">MRDRPLTQSHPCRRRLVIDPERDPGQHDDQNGREISNSFHGIVIVWGRSTETICCGSQGRISSLRATNTQYILSPAFLGCKLKSSRDRCYFRGPKHR</sequence>
<protein>
    <submittedName>
        <fullName evidence="2">Uncharacterized protein</fullName>
    </submittedName>
</protein>
<dbReference type="Proteomes" id="UP000735302">
    <property type="component" value="Unassembled WGS sequence"/>
</dbReference>
<name>A0AAV4C1W9_9GAST</name>
<evidence type="ECO:0000313" key="3">
    <source>
        <dbReference type="Proteomes" id="UP000735302"/>
    </source>
</evidence>
<dbReference type="AlphaFoldDB" id="A0AAV4C1W9"/>
<feature type="compositionally biased region" description="Polar residues" evidence="1">
    <location>
        <begin position="1"/>
        <end position="10"/>
    </location>
</feature>
<organism evidence="2 3">
    <name type="scientific">Plakobranchus ocellatus</name>
    <dbReference type="NCBI Taxonomy" id="259542"/>
    <lineage>
        <taxon>Eukaryota</taxon>
        <taxon>Metazoa</taxon>
        <taxon>Spiralia</taxon>
        <taxon>Lophotrochozoa</taxon>
        <taxon>Mollusca</taxon>
        <taxon>Gastropoda</taxon>
        <taxon>Heterobranchia</taxon>
        <taxon>Euthyneura</taxon>
        <taxon>Panpulmonata</taxon>
        <taxon>Sacoglossa</taxon>
        <taxon>Placobranchoidea</taxon>
        <taxon>Plakobranchidae</taxon>
        <taxon>Plakobranchus</taxon>
    </lineage>
</organism>
<proteinExistence type="predicted"/>
<accession>A0AAV4C1W9</accession>